<gene>
    <name evidence="10" type="ORF">ONB1V03_LOCUS23172</name>
</gene>
<feature type="non-terminal residue" evidence="10">
    <location>
        <position position="143"/>
    </location>
</feature>
<dbReference type="GO" id="GO:0000786">
    <property type="term" value="C:nucleosome"/>
    <property type="evidence" value="ECO:0007669"/>
    <property type="project" value="InterPro"/>
</dbReference>
<dbReference type="InterPro" id="IPR005818">
    <property type="entry name" value="Histone_H1/H5_H15"/>
</dbReference>
<evidence type="ECO:0000256" key="5">
    <source>
        <dbReference type="ARBA" id="ARBA00023125"/>
    </source>
</evidence>
<feature type="non-terminal residue" evidence="10">
    <location>
        <position position="1"/>
    </location>
</feature>
<dbReference type="GO" id="GO:0006334">
    <property type="term" value="P:nucleosome assembly"/>
    <property type="evidence" value="ECO:0007669"/>
    <property type="project" value="InterPro"/>
</dbReference>
<dbReference type="PANTHER" id="PTHR11467">
    <property type="entry name" value="HISTONE H1"/>
    <property type="match status" value="1"/>
</dbReference>
<dbReference type="InterPro" id="IPR036388">
    <property type="entry name" value="WH-like_DNA-bd_sf"/>
</dbReference>
<dbReference type="GO" id="GO:0005634">
    <property type="term" value="C:nucleus"/>
    <property type="evidence" value="ECO:0007669"/>
    <property type="project" value="UniProtKB-SubCell"/>
</dbReference>
<dbReference type="Pfam" id="PF00538">
    <property type="entry name" value="Linker_histone"/>
    <property type="match status" value="1"/>
</dbReference>
<reference evidence="10" key="1">
    <citation type="submission" date="2020-11" db="EMBL/GenBank/DDBJ databases">
        <authorList>
            <person name="Tran Van P."/>
        </authorList>
    </citation>
    <scope>NUCLEOTIDE SEQUENCE</scope>
</reference>
<dbReference type="Proteomes" id="UP000728032">
    <property type="component" value="Unassembled WGS sequence"/>
</dbReference>
<dbReference type="CDD" id="cd00073">
    <property type="entry name" value="H15"/>
    <property type="match status" value="1"/>
</dbReference>
<dbReference type="GO" id="GO:0045910">
    <property type="term" value="P:negative regulation of DNA recombination"/>
    <property type="evidence" value="ECO:0007669"/>
    <property type="project" value="TreeGrafter"/>
</dbReference>
<dbReference type="EMBL" id="CAJPVJ010056751">
    <property type="protein sequence ID" value="CAG2183752.1"/>
    <property type="molecule type" value="Genomic_DNA"/>
</dbReference>
<dbReference type="SUPFAM" id="SSF46785">
    <property type="entry name" value="Winged helix' DNA-binding domain"/>
    <property type="match status" value="1"/>
</dbReference>
<comment type="subcellular location">
    <subcellularLocation>
        <location evidence="3">Chromosome</location>
    </subcellularLocation>
    <subcellularLocation>
        <location evidence="2 7">Nucleus</location>
    </subcellularLocation>
</comment>
<evidence type="ECO:0000256" key="2">
    <source>
        <dbReference type="ARBA" id="ARBA00004123"/>
    </source>
</evidence>
<organism evidence="10">
    <name type="scientific">Oppiella nova</name>
    <dbReference type="NCBI Taxonomy" id="334625"/>
    <lineage>
        <taxon>Eukaryota</taxon>
        <taxon>Metazoa</taxon>
        <taxon>Ecdysozoa</taxon>
        <taxon>Arthropoda</taxon>
        <taxon>Chelicerata</taxon>
        <taxon>Arachnida</taxon>
        <taxon>Acari</taxon>
        <taxon>Acariformes</taxon>
        <taxon>Sarcoptiformes</taxon>
        <taxon>Oribatida</taxon>
        <taxon>Brachypylina</taxon>
        <taxon>Oppioidea</taxon>
        <taxon>Oppiidae</taxon>
        <taxon>Oppiella</taxon>
    </lineage>
</organism>
<protein>
    <recommendedName>
        <fullName evidence="9">H15 domain-containing protein</fullName>
    </recommendedName>
</protein>
<dbReference type="Gene3D" id="1.10.10.10">
    <property type="entry name" value="Winged helix-like DNA-binding domain superfamily/Winged helix DNA-binding domain"/>
    <property type="match status" value="1"/>
</dbReference>
<comment type="similarity">
    <text evidence="7">Belongs to the histone H1/H5 family.</text>
</comment>
<dbReference type="EMBL" id="OC971576">
    <property type="protein sequence ID" value="CAD7666957.1"/>
    <property type="molecule type" value="Genomic_DNA"/>
</dbReference>
<evidence type="ECO:0000256" key="6">
    <source>
        <dbReference type="ARBA" id="ARBA00023242"/>
    </source>
</evidence>
<dbReference type="GO" id="GO:0030527">
    <property type="term" value="F:structural constituent of chromatin"/>
    <property type="evidence" value="ECO:0007669"/>
    <property type="project" value="InterPro"/>
</dbReference>
<evidence type="ECO:0000313" key="11">
    <source>
        <dbReference type="Proteomes" id="UP000728032"/>
    </source>
</evidence>
<sequence>YVDMAISAIKALKERNGSSRQAVHKYILGHFSVGTDVKAVNSHLKQALKRGVASGALKHVKGQGASGSFKLAEATAAKKPAAKKPKAASKPKGEKKAKKASNPKPKKSSPKKAAKPKKAAAKKAAAPAAASAAPAAAAPKAAA</sequence>
<dbReference type="GO" id="GO:0030261">
    <property type="term" value="P:chromosome condensation"/>
    <property type="evidence" value="ECO:0007669"/>
    <property type="project" value="TreeGrafter"/>
</dbReference>
<dbReference type="InterPro" id="IPR036390">
    <property type="entry name" value="WH_DNA-bd_sf"/>
</dbReference>
<dbReference type="SMART" id="SM00526">
    <property type="entry name" value="H15"/>
    <property type="match status" value="1"/>
</dbReference>
<dbReference type="PROSITE" id="PS51504">
    <property type="entry name" value="H15"/>
    <property type="match status" value="1"/>
</dbReference>
<evidence type="ECO:0000256" key="3">
    <source>
        <dbReference type="ARBA" id="ARBA00004286"/>
    </source>
</evidence>
<dbReference type="PANTHER" id="PTHR11467:SF36">
    <property type="entry name" value="HISTONE 24-RELATED"/>
    <property type="match status" value="1"/>
</dbReference>
<dbReference type="FunFam" id="1.10.10.10:FF:000140">
    <property type="entry name" value="Histone H1.0"/>
    <property type="match status" value="1"/>
</dbReference>
<evidence type="ECO:0000256" key="4">
    <source>
        <dbReference type="ARBA" id="ARBA00022454"/>
    </source>
</evidence>
<dbReference type="OrthoDB" id="10070354at2759"/>
<evidence type="ECO:0000256" key="8">
    <source>
        <dbReference type="SAM" id="MobiDB-lite"/>
    </source>
</evidence>
<dbReference type="AlphaFoldDB" id="A0A7R9MUR8"/>
<dbReference type="InterPro" id="IPR005819">
    <property type="entry name" value="H1/H5"/>
</dbReference>
<evidence type="ECO:0000313" key="10">
    <source>
        <dbReference type="EMBL" id="CAD7666957.1"/>
    </source>
</evidence>
<keyword evidence="5 7" id="KW-0238">DNA-binding</keyword>
<keyword evidence="11" id="KW-1185">Reference proteome</keyword>
<proteinExistence type="inferred from homology"/>
<feature type="region of interest" description="Disordered" evidence="8">
    <location>
        <begin position="74"/>
        <end position="143"/>
    </location>
</feature>
<name>A0A7R9MUR8_9ACAR</name>
<dbReference type="GO" id="GO:0003690">
    <property type="term" value="F:double-stranded DNA binding"/>
    <property type="evidence" value="ECO:0007669"/>
    <property type="project" value="TreeGrafter"/>
</dbReference>
<feature type="compositionally biased region" description="Low complexity" evidence="8">
    <location>
        <begin position="122"/>
        <end position="143"/>
    </location>
</feature>
<feature type="domain" description="H15" evidence="9">
    <location>
        <begin position="1"/>
        <end position="73"/>
    </location>
</feature>
<evidence type="ECO:0000259" key="9">
    <source>
        <dbReference type="PROSITE" id="PS51504"/>
    </source>
</evidence>
<keyword evidence="4 7" id="KW-0158">Chromosome</keyword>
<evidence type="ECO:0000256" key="7">
    <source>
        <dbReference type="RuleBase" id="RU003894"/>
    </source>
</evidence>
<feature type="compositionally biased region" description="Basic residues" evidence="8">
    <location>
        <begin position="80"/>
        <end position="121"/>
    </location>
</feature>
<dbReference type="GO" id="GO:0031492">
    <property type="term" value="F:nucleosomal DNA binding"/>
    <property type="evidence" value="ECO:0007669"/>
    <property type="project" value="TreeGrafter"/>
</dbReference>
<dbReference type="PRINTS" id="PR00624">
    <property type="entry name" value="HISTONEH5"/>
</dbReference>
<keyword evidence="6 7" id="KW-0539">Nucleus</keyword>
<evidence type="ECO:0000256" key="1">
    <source>
        <dbReference type="ARBA" id="ARBA00002809"/>
    </source>
</evidence>
<comment type="function">
    <text evidence="1">Histones H1 are necessary for the condensation of nucleosome chains into higher-order structures.</text>
</comment>
<accession>A0A7R9MUR8</accession>